<reference evidence="3" key="1">
    <citation type="submission" date="2016-11" db="UniProtKB">
        <authorList>
            <consortium name="WormBaseParasite"/>
        </authorList>
    </citation>
    <scope>IDENTIFICATION</scope>
</reference>
<dbReference type="Proteomes" id="UP000095283">
    <property type="component" value="Unplaced"/>
</dbReference>
<proteinExistence type="predicted"/>
<evidence type="ECO:0000313" key="3">
    <source>
        <dbReference type="WBParaSite" id="Hba_05893"/>
    </source>
</evidence>
<dbReference type="WBParaSite" id="Hba_05893">
    <property type="protein sequence ID" value="Hba_05893"/>
    <property type="gene ID" value="Hba_05893"/>
</dbReference>
<dbReference type="AlphaFoldDB" id="A0A1I7WL92"/>
<sequence>MGALQLGVLFILLSWVTARTSEKRFDIDMAKRRENAEGTVLEDEGDANSLTINSNIGLIPVSKKLETNEDATPDDEVVFLRMYANPQDSAIDKNKNFPISKRFDPYVKRFDPFSKRFDPFFKRFDYIYKRFDPYSKRFDPLGMEFDLFAPKFDTFQKRFDPYFKRFNPFLKTFNIAKRLGNTDKKRLFYTIGQAKRNIFDPRAYQIGFGR</sequence>
<name>A0A1I7WL92_HETBA</name>
<organism evidence="2 3">
    <name type="scientific">Heterorhabditis bacteriophora</name>
    <name type="common">Entomopathogenic nematode worm</name>
    <dbReference type="NCBI Taxonomy" id="37862"/>
    <lineage>
        <taxon>Eukaryota</taxon>
        <taxon>Metazoa</taxon>
        <taxon>Ecdysozoa</taxon>
        <taxon>Nematoda</taxon>
        <taxon>Chromadorea</taxon>
        <taxon>Rhabditida</taxon>
        <taxon>Rhabditina</taxon>
        <taxon>Rhabditomorpha</taxon>
        <taxon>Strongyloidea</taxon>
        <taxon>Heterorhabditidae</taxon>
        <taxon>Heterorhabditis</taxon>
    </lineage>
</organism>
<keyword evidence="2" id="KW-1185">Reference proteome</keyword>
<keyword evidence="1" id="KW-0732">Signal</keyword>
<evidence type="ECO:0000313" key="2">
    <source>
        <dbReference type="Proteomes" id="UP000095283"/>
    </source>
</evidence>
<feature type="chain" id="PRO_5009310716" evidence="1">
    <location>
        <begin position="19"/>
        <end position="210"/>
    </location>
</feature>
<accession>A0A1I7WL92</accession>
<feature type="signal peptide" evidence="1">
    <location>
        <begin position="1"/>
        <end position="18"/>
    </location>
</feature>
<evidence type="ECO:0000256" key="1">
    <source>
        <dbReference type="SAM" id="SignalP"/>
    </source>
</evidence>
<protein>
    <submittedName>
        <fullName evidence="3">GLOBIN domain-containing protein</fullName>
    </submittedName>
</protein>